<evidence type="ECO:0000313" key="3">
    <source>
        <dbReference type="Proteomes" id="UP001492380"/>
    </source>
</evidence>
<proteinExistence type="predicted"/>
<feature type="region of interest" description="Disordered" evidence="1">
    <location>
        <begin position="359"/>
        <end position="404"/>
    </location>
</feature>
<dbReference type="EMBL" id="JBBWRZ010000007">
    <property type="protein sequence ID" value="KAK8232104.1"/>
    <property type="molecule type" value="Genomic_DNA"/>
</dbReference>
<keyword evidence="3" id="KW-1185">Reference proteome</keyword>
<comment type="caution">
    <text evidence="2">The sequence shown here is derived from an EMBL/GenBank/DDBJ whole genome shotgun (WGS) entry which is preliminary data.</text>
</comment>
<protein>
    <submittedName>
        <fullName evidence="2">Uncharacterized protein</fullName>
    </submittedName>
</protein>
<evidence type="ECO:0000256" key="1">
    <source>
        <dbReference type="SAM" id="MobiDB-lite"/>
    </source>
</evidence>
<dbReference type="Proteomes" id="UP001492380">
    <property type="component" value="Unassembled WGS sequence"/>
</dbReference>
<name>A0ABR1YJX1_9PEZI</name>
<gene>
    <name evidence="2" type="ORF">HDK90DRAFT_297635</name>
</gene>
<sequence>MSEYVGPRPQPPVLLKNYFKLDCKDDRWRFTVSEIERMEASRLAELFAPESYLQKKRDQNAARKESDKLFLKKFHVAQLRHYGIDFRENWPKEQVQSLLRDAVLGGKCQTVPESILNLQLEMQTEYDPLFQNYEREARAWDEGHKQRVERQRQQAEQDFARLTTPIERACKDPERFLKFHFFPNGRPDQTITPRPLALVGLDNDERMGIHRLVEGRYRGLHTQSGGVDEDRALCIGWSRDAVYQLALSHDRRAWEEQRTENEAEHDEMMESHRQYVSSLPQDEPRQPFGLQKCQGSYYVQCDYITQQYSHNHSDALWLDIGPGTDGYLGASFNFSIIKGTMLLDSSDEKVADLAYELDPDDEDEYSQDEEEEEEEDPPPSASGKRAALTANGPAKKQKTSAPPSRRIYFRMRGRETGEGEIFSTPEPGHIEFLDDDCTRFVGVMYDNNLIPKNTEFRGFKIGEGPEETPEDWNAFSEKAYQYERRMRWRR</sequence>
<accession>A0ABR1YJX1</accession>
<reference evidence="2 3" key="1">
    <citation type="submission" date="2024-04" db="EMBL/GenBank/DDBJ databases">
        <title>Phyllosticta paracitricarpa is synonymous to the EU quarantine fungus P. citricarpa based on phylogenomic analyses.</title>
        <authorList>
            <consortium name="Lawrence Berkeley National Laboratory"/>
            <person name="Van Ingen-Buijs V.A."/>
            <person name="Van Westerhoven A.C."/>
            <person name="Haridas S."/>
            <person name="Skiadas P."/>
            <person name="Martin F."/>
            <person name="Groenewald J.Z."/>
            <person name="Crous P.W."/>
            <person name="Seidl M.F."/>
        </authorList>
    </citation>
    <scope>NUCLEOTIDE SEQUENCE [LARGE SCALE GENOMIC DNA]</scope>
    <source>
        <strain evidence="2 3">CBS 123374</strain>
    </source>
</reference>
<feature type="compositionally biased region" description="Acidic residues" evidence="1">
    <location>
        <begin position="359"/>
        <end position="377"/>
    </location>
</feature>
<organism evidence="2 3">
    <name type="scientific">Phyllosticta capitalensis</name>
    <dbReference type="NCBI Taxonomy" id="121624"/>
    <lineage>
        <taxon>Eukaryota</taxon>
        <taxon>Fungi</taxon>
        <taxon>Dikarya</taxon>
        <taxon>Ascomycota</taxon>
        <taxon>Pezizomycotina</taxon>
        <taxon>Dothideomycetes</taxon>
        <taxon>Dothideomycetes incertae sedis</taxon>
        <taxon>Botryosphaeriales</taxon>
        <taxon>Phyllostictaceae</taxon>
        <taxon>Phyllosticta</taxon>
    </lineage>
</organism>
<evidence type="ECO:0000313" key="2">
    <source>
        <dbReference type="EMBL" id="KAK8232104.1"/>
    </source>
</evidence>